<evidence type="ECO:0000256" key="6">
    <source>
        <dbReference type="SAM" id="MobiDB-lite"/>
    </source>
</evidence>
<dbReference type="InterPro" id="IPR000719">
    <property type="entry name" value="Prot_kinase_dom"/>
</dbReference>
<dbReference type="InParanoid" id="D7G7X7"/>
<feature type="binding site" evidence="5">
    <location>
        <position position="825"/>
    </location>
    <ligand>
        <name>ATP</name>
        <dbReference type="ChEBI" id="CHEBI:30616"/>
    </ligand>
</feature>
<evidence type="ECO:0000256" key="4">
    <source>
        <dbReference type="ARBA" id="ARBA00022840"/>
    </source>
</evidence>
<dbReference type="Pfam" id="PF13855">
    <property type="entry name" value="LRR_8"/>
    <property type="match status" value="1"/>
</dbReference>
<dbReference type="PRINTS" id="PR00109">
    <property type="entry name" value="TYRKINASE"/>
</dbReference>
<dbReference type="Gene3D" id="3.80.10.10">
    <property type="entry name" value="Ribonuclease Inhibitor"/>
    <property type="match status" value="1"/>
</dbReference>
<evidence type="ECO:0000256" key="5">
    <source>
        <dbReference type="PROSITE-ProRule" id="PRU10141"/>
    </source>
</evidence>
<gene>
    <name evidence="8" type="ORF">Esi_0086_0013</name>
</gene>
<reference evidence="8 9" key="1">
    <citation type="journal article" date="2010" name="Nature">
        <title>The Ectocarpus genome and the independent evolution of multicellularity in brown algae.</title>
        <authorList>
            <person name="Cock J.M."/>
            <person name="Sterck L."/>
            <person name="Rouze P."/>
            <person name="Scornet D."/>
            <person name="Allen A.E."/>
            <person name="Amoutzias G."/>
            <person name="Anthouard V."/>
            <person name="Artiguenave F."/>
            <person name="Aury J.M."/>
            <person name="Badger J.H."/>
            <person name="Beszteri B."/>
            <person name="Billiau K."/>
            <person name="Bonnet E."/>
            <person name="Bothwell J.H."/>
            <person name="Bowler C."/>
            <person name="Boyen C."/>
            <person name="Brownlee C."/>
            <person name="Carrano C.J."/>
            <person name="Charrier B."/>
            <person name="Cho G.Y."/>
            <person name="Coelho S.M."/>
            <person name="Collen J."/>
            <person name="Corre E."/>
            <person name="Da Silva C."/>
            <person name="Delage L."/>
            <person name="Delaroque N."/>
            <person name="Dittami S.M."/>
            <person name="Doulbeau S."/>
            <person name="Elias M."/>
            <person name="Farnham G."/>
            <person name="Gachon C.M."/>
            <person name="Gschloessl B."/>
            <person name="Heesch S."/>
            <person name="Jabbari K."/>
            <person name="Jubin C."/>
            <person name="Kawai H."/>
            <person name="Kimura K."/>
            <person name="Kloareg B."/>
            <person name="Kupper F.C."/>
            <person name="Lang D."/>
            <person name="Le Bail A."/>
            <person name="Leblanc C."/>
            <person name="Lerouge P."/>
            <person name="Lohr M."/>
            <person name="Lopez P.J."/>
            <person name="Martens C."/>
            <person name="Maumus F."/>
            <person name="Michel G."/>
            <person name="Miranda-Saavedra D."/>
            <person name="Morales J."/>
            <person name="Moreau H."/>
            <person name="Motomura T."/>
            <person name="Nagasato C."/>
            <person name="Napoli C.A."/>
            <person name="Nelson D.R."/>
            <person name="Nyvall-Collen P."/>
            <person name="Peters A.F."/>
            <person name="Pommier C."/>
            <person name="Potin P."/>
            <person name="Poulain J."/>
            <person name="Quesneville H."/>
            <person name="Read B."/>
            <person name="Rensing S.A."/>
            <person name="Ritter A."/>
            <person name="Rousvoal S."/>
            <person name="Samanta M."/>
            <person name="Samson G."/>
            <person name="Schroeder D.C."/>
            <person name="Segurens B."/>
            <person name="Strittmatter M."/>
            <person name="Tonon T."/>
            <person name="Tregear J.W."/>
            <person name="Valentin K."/>
            <person name="von Dassow P."/>
            <person name="Yamagishi T."/>
            <person name="Van de Peer Y."/>
            <person name="Wincker P."/>
        </authorList>
    </citation>
    <scope>NUCLEOTIDE SEQUENCE [LARGE SCALE GENOMIC DNA]</scope>
    <source>
        <strain evidence="9">Ec32 / CCAP1310/4</strain>
    </source>
</reference>
<dbReference type="PROSITE" id="PS00107">
    <property type="entry name" value="PROTEIN_KINASE_ATP"/>
    <property type="match status" value="1"/>
</dbReference>
<keyword evidence="3 5" id="KW-0547">Nucleotide-binding</keyword>
<feature type="domain" description="Protein kinase" evidence="7">
    <location>
        <begin position="798"/>
        <end position="1076"/>
    </location>
</feature>
<dbReference type="PANTHER" id="PTHR44329:SF298">
    <property type="entry name" value="MIXED LINEAGE KINASE DOMAIN-LIKE PROTEIN"/>
    <property type="match status" value="1"/>
</dbReference>
<keyword evidence="8" id="KW-0808">Transferase</keyword>
<feature type="compositionally biased region" description="Low complexity" evidence="6">
    <location>
        <begin position="502"/>
        <end position="521"/>
    </location>
</feature>
<keyword evidence="1" id="KW-0433">Leucine-rich repeat</keyword>
<dbReference type="InterPro" id="IPR001611">
    <property type="entry name" value="Leu-rich_rpt"/>
</dbReference>
<dbReference type="InterPro" id="IPR003591">
    <property type="entry name" value="Leu-rich_rpt_typical-subtyp"/>
</dbReference>
<proteinExistence type="predicted"/>
<keyword evidence="9" id="KW-1185">Reference proteome</keyword>
<name>D7G7X7_ECTSI</name>
<dbReference type="OMA" id="SHRYYER"/>
<feature type="region of interest" description="Disordered" evidence="6">
    <location>
        <begin position="499"/>
        <end position="521"/>
    </location>
</feature>
<dbReference type="Pfam" id="PF07714">
    <property type="entry name" value="PK_Tyr_Ser-Thr"/>
    <property type="match status" value="1"/>
</dbReference>
<dbReference type="SMART" id="SM00369">
    <property type="entry name" value="LRR_TYP"/>
    <property type="match status" value="6"/>
</dbReference>
<keyword evidence="2" id="KW-0677">Repeat</keyword>
<dbReference type="eggNOG" id="KOG0192">
    <property type="taxonomic scope" value="Eukaryota"/>
</dbReference>
<evidence type="ECO:0000256" key="3">
    <source>
        <dbReference type="ARBA" id="ARBA00022741"/>
    </source>
</evidence>
<evidence type="ECO:0000256" key="1">
    <source>
        <dbReference type="ARBA" id="ARBA00022614"/>
    </source>
</evidence>
<keyword evidence="8" id="KW-0418">Kinase</keyword>
<evidence type="ECO:0000256" key="2">
    <source>
        <dbReference type="ARBA" id="ARBA00022737"/>
    </source>
</evidence>
<evidence type="ECO:0000259" key="7">
    <source>
        <dbReference type="PROSITE" id="PS50011"/>
    </source>
</evidence>
<dbReference type="STRING" id="2880.D7G7X7"/>
<dbReference type="eggNOG" id="KOG0619">
    <property type="taxonomic scope" value="Eukaryota"/>
</dbReference>
<dbReference type="GO" id="GO:0004674">
    <property type="term" value="F:protein serine/threonine kinase activity"/>
    <property type="evidence" value="ECO:0007669"/>
    <property type="project" value="TreeGrafter"/>
</dbReference>
<accession>D7G7X7</accession>
<feature type="region of interest" description="Disordered" evidence="6">
    <location>
        <begin position="337"/>
        <end position="370"/>
    </location>
</feature>
<dbReference type="SUPFAM" id="SSF52058">
    <property type="entry name" value="L domain-like"/>
    <property type="match status" value="1"/>
</dbReference>
<dbReference type="Gene3D" id="1.10.510.10">
    <property type="entry name" value="Transferase(Phosphotransferase) domain 1"/>
    <property type="match status" value="1"/>
</dbReference>
<organism evidence="8 9">
    <name type="scientific">Ectocarpus siliculosus</name>
    <name type="common">Brown alga</name>
    <name type="synonym">Conferva siliculosa</name>
    <dbReference type="NCBI Taxonomy" id="2880"/>
    <lineage>
        <taxon>Eukaryota</taxon>
        <taxon>Sar</taxon>
        <taxon>Stramenopiles</taxon>
        <taxon>Ochrophyta</taxon>
        <taxon>PX clade</taxon>
        <taxon>Phaeophyceae</taxon>
        <taxon>Ectocarpales</taxon>
        <taxon>Ectocarpaceae</taxon>
        <taxon>Ectocarpus</taxon>
    </lineage>
</organism>
<feature type="region of interest" description="Disordered" evidence="6">
    <location>
        <begin position="395"/>
        <end position="470"/>
    </location>
</feature>
<dbReference type="OrthoDB" id="535509at2759"/>
<dbReference type="InterPro" id="IPR032675">
    <property type="entry name" value="LRR_dom_sf"/>
</dbReference>
<dbReference type="SUPFAM" id="SSF56112">
    <property type="entry name" value="Protein kinase-like (PK-like)"/>
    <property type="match status" value="1"/>
</dbReference>
<evidence type="ECO:0000313" key="8">
    <source>
        <dbReference type="EMBL" id="CBJ27852.1"/>
    </source>
</evidence>
<dbReference type="InterPro" id="IPR011009">
    <property type="entry name" value="Kinase-like_dom_sf"/>
</dbReference>
<sequence>MMWPEKKQQEAASGPVLPYPFVKELPLASSTFSFLDTLPRSMKVLLAVLVGLTALLSTSEANSCLDPTDTDYRCEIDAEGTLDLSECLVADDDVDSGDLAACLDAAGRESVIFLDLGRNDLTTLPDGVFLDLTSMETLHIDVNDFGSLPDGIFQDLPALNKLDIWNSGLTSLTDGTFQGLTTVTKLYLHDNELSYLPSGIFQDPSALEIIWLNDNVLATLPEGVFEDLTALTFLDLIGNPLECLPETTLAAAADDDADGLHVDTYGTECGCAVTGVTNVCGAETCTPGPVGYTCGATTSAPRAVAAPTPTLETEAPALGAEATTPAPFAVVAPTRPLETEAPTPGTATPASALAPTLAPTSSSKGSTSDSTPIVAGVISAVAGAAFIALAVLGKRRRDTRQKAAQPRSDPPAPGGGNLEQGLGPVPPPSYTAALALANGGDDDKWPSAQHNEASPPPFAPAEGVGDGDIVPRSAPTAVVLGAVEDRIAAGLGGEGSAAVLPSAEKSTTDTTSTATHSTANVSTHERAELAVFQQRQDVLEAAPVASGSRPVPASGSSGGVGGVDVGVGGARETSSAADRQNSAEDLGLGHAVLGAAQELARHCQVPGISEAAAVLCIMANLFTDNRENDRENDSRLRQCRSIVMALKRAEKVVGKGGDTTGEVARVLIEDVHDAIFDLVELIKTFQSKNKLSKLFLSTLFKRRKDELDAVVDRAITRLQLGLQLQMGHDMGSVKDSMKSMEDDVSAVKHGVKAVEEGMNLYRQGSNAESTTSESVAEARSIRRKRKLDQVEIPEDQLFITTDLLGKGGFGEVYLADYNGHNAAAKVLYIAHDLGALDENQKQRETRQRKGFLRELEAMIRLRSPNTVNVYGAVTSLSDRMVLVMELLPNGDLLTLLRRSTNPLPEEKSRQIIGDICAGMAFLHGKNTVHGDLKSANVLLDGGGRAKIGDFGTSRWSQHTNSTGLATYTTKANQSTQMSLAWSAPEVLESGGSTYKSDVYSFGIVVWEVLSRELPWANKTRPRDILSAVLMGIRPSFHVDAPADIVDIAKACWGGEPEERTTFSAILEGMDAKGWRE</sequence>
<dbReference type="AlphaFoldDB" id="D7G7X7"/>
<keyword evidence="4 5" id="KW-0067">ATP-binding</keyword>
<dbReference type="InterPro" id="IPR017441">
    <property type="entry name" value="Protein_kinase_ATP_BS"/>
</dbReference>
<dbReference type="SMART" id="SM00220">
    <property type="entry name" value="S_TKc"/>
    <property type="match status" value="1"/>
</dbReference>
<dbReference type="GO" id="GO:0005524">
    <property type="term" value="F:ATP binding"/>
    <property type="evidence" value="ECO:0007669"/>
    <property type="project" value="UniProtKB-UniRule"/>
</dbReference>
<dbReference type="Proteomes" id="UP000002630">
    <property type="component" value="Linkage Group LG16"/>
</dbReference>
<dbReference type="InterPro" id="IPR051681">
    <property type="entry name" value="Ser/Thr_Kinases-Pseudokinases"/>
</dbReference>
<protein>
    <submittedName>
        <fullName evidence="8">ATP binding / amino acid binding / protein kinase/ protein serine/threonine kinase/ protein-tyrosine</fullName>
    </submittedName>
</protein>
<dbReference type="EMBL" id="FN649741">
    <property type="protein sequence ID" value="CBJ27852.1"/>
    <property type="molecule type" value="Genomic_DNA"/>
</dbReference>
<dbReference type="EMBL" id="FN649096">
    <property type="protein sequence ID" value="CBJ27852.1"/>
    <property type="molecule type" value="Genomic_DNA"/>
</dbReference>
<dbReference type="InterPro" id="IPR001245">
    <property type="entry name" value="Ser-Thr/Tyr_kinase_cat_dom"/>
</dbReference>
<evidence type="ECO:0000313" key="9">
    <source>
        <dbReference type="Proteomes" id="UP000002630"/>
    </source>
</evidence>
<dbReference type="PANTHER" id="PTHR44329">
    <property type="entry name" value="SERINE/THREONINE-PROTEIN KINASE TNNI3K-RELATED"/>
    <property type="match status" value="1"/>
</dbReference>
<dbReference type="PROSITE" id="PS50011">
    <property type="entry name" value="PROTEIN_KINASE_DOM"/>
    <property type="match status" value="1"/>
</dbReference>